<dbReference type="GeneID" id="105005628"/>
<dbReference type="Bgee" id="ENSELUG00000011469">
    <property type="expression patterns" value="Expressed in spleen and 14 other cell types or tissues"/>
</dbReference>
<dbReference type="Pfam" id="PF00386">
    <property type="entry name" value="C1q"/>
    <property type="match status" value="1"/>
</dbReference>
<dbReference type="InterPro" id="IPR001073">
    <property type="entry name" value="C1q_dom"/>
</dbReference>
<dbReference type="GO" id="GO:0006958">
    <property type="term" value="P:complement activation, classical pathway"/>
    <property type="evidence" value="ECO:0007669"/>
    <property type="project" value="UniProtKB-KW"/>
</dbReference>
<dbReference type="InterPro" id="IPR008983">
    <property type="entry name" value="Tumour_necrosis_fac-like_dom"/>
</dbReference>
<keyword evidence="5" id="KW-0677">Repeat</keyword>
<reference evidence="15" key="1">
    <citation type="journal article" date="2014" name="PLoS ONE">
        <title>The genome and linkage map of the northern pike (Esox lucius): conserved synteny revealed between the salmonid sister group and the Neoteleostei.</title>
        <authorList>
            <person name="Rondeau E.B."/>
            <person name="Minkley D.R."/>
            <person name="Leong J.S."/>
            <person name="Messmer A.M."/>
            <person name="Jantzen J.R."/>
            <person name="von Schalburg K.R."/>
            <person name="Lemon C."/>
            <person name="Bird N.H."/>
            <person name="Koop B.F."/>
        </authorList>
    </citation>
    <scope>NUCLEOTIDE SEQUENCE</scope>
</reference>
<dbReference type="GO" id="GO:0045087">
    <property type="term" value="P:innate immune response"/>
    <property type="evidence" value="ECO:0007669"/>
    <property type="project" value="UniProtKB-KW"/>
</dbReference>
<dbReference type="GeneTree" id="ENSGT00940000162143"/>
<evidence type="ECO:0000256" key="9">
    <source>
        <dbReference type="ARBA" id="ARBA00023180"/>
    </source>
</evidence>
<dbReference type="PANTHER" id="PTHR15427">
    <property type="entry name" value="EMILIN ELASTIN MICROFIBRIL INTERFACE-LOCATED PROTEIN ELASTIN MICROFIBRIL INTERFACER"/>
    <property type="match status" value="1"/>
</dbReference>
<keyword evidence="8" id="KW-1015">Disulfide bond</keyword>
<dbReference type="CTD" id="712"/>
<evidence type="ECO:0000256" key="5">
    <source>
        <dbReference type="ARBA" id="ARBA00022737"/>
    </source>
</evidence>
<evidence type="ECO:0000256" key="3">
    <source>
        <dbReference type="ARBA" id="ARBA00022530"/>
    </source>
</evidence>
<dbReference type="KEGG" id="els:105005628"/>
<feature type="region of interest" description="Disordered" evidence="11">
    <location>
        <begin position="72"/>
        <end position="113"/>
    </location>
</feature>
<proteinExistence type="predicted"/>
<dbReference type="GO" id="GO:0005581">
    <property type="term" value="C:collagen trimer"/>
    <property type="evidence" value="ECO:0007669"/>
    <property type="project" value="UniProtKB-KW"/>
</dbReference>
<feature type="region of interest" description="Disordered" evidence="11">
    <location>
        <begin position="35"/>
        <end position="56"/>
    </location>
</feature>
<keyword evidence="12" id="KW-0732">Signal</keyword>
<gene>
    <name evidence="14" type="primary">C1QA</name>
</gene>
<comment type="subcellular location">
    <subcellularLocation>
        <location evidence="1">Secreted</location>
        <location evidence="1">Extracellular space</location>
        <location evidence="1">Extracellular matrix</location>
    </subcellularLocation>
</comment>
<keyword evidence="3" id="KW-0272">Extracellular matrix</keyword>
<keyword evidence="7" id="KW-0180">Complement pathway</keyword>
<dbReference type="Proteomes" id="UP000265140">
    <property type="component" value="Chromosome 7"/>
</dbReference>
<dbReference type="PRINTS" id="PR00007">
    <property type="entry name" value="COMPLEMNTC1Q"/>
</dbReference>
<evidence type="ECO:0000313" key="15">
    <source>
        <dbReference type="Proteomes" id="UP000265140"/>
    </source>
</evidence>
<keyword evidence="15" id="KW-1185">Reference proteome</keyword>
<reference evidence="14" key="4">
    <citation type="submission" date="2025-09" db="UniProtKB">
        <authorList>
            <consortium name="Ensembl"/>
        </authorList>
    </citation>
    <scope>IDENTIFICATION</scope>
</reference>
<sequence>MIPGFSRLSSPSLSVLIVAVLLSLGRCQDVCRAQDGEKGAAGTPGRDGRPGAKGEKGEPALQLVAGLPHIQKGAKGSRGFPGDMGPKGLAGDLGPEGPPGPRGRAGPSGKGRIPSLQHRAAFSVSRNDTSYPSWNRPLTYNKAITSSSLIYLASGIFTCSTPGVYYFVFHSETKVSMCLYLRSDTLGDRKLGFCDYNIRSNIQVLSGGVVLDLSKGHKVWLEPFKDKQQDSVRNDKKEKNIVFNGFLLFPK</sequence>
<dbReference type="RefSeq" id="XP_010861998.1">
    <property type="nucleotide sequence ID" value="XM_010863696.3"/>
</dbReference>
<feature type="signal peptide" evidence="12">
    <location>
        <begin position="1"/>
        <end position="27"/>
    </location>
</feature>
<keyword evidence="2" id="KW-0964">Secreted</keyword>
<evidence type="ECO:0000256" key="4">
    <source>
        <dbReference type="ARBA" id="ARBA00022588"/>
    </source>
</evidence>
<feature type="chain" id="PRO_5044262476" description="C1q domain-containing protein" evidence="12">
    <location>
        <begin position="28"/>
        <end position="251"/>
    </location>
</feature>
<dbReference type="InterPro" id="IPR050392">
    <property type="entry name" value="Collagen/C1q_domain"/>
</dbReference>
<evidence type="ECO:0000259" key="13">
    <source>
        <dbReference type="PROSITE" id="PS50871"/>
    </source>
</evidence>
<accession>A0A3P8ZY57</accession>
<organism evidence="14 15">
    <name type="scientific">Esox lucius</name>
    <name type="common">Northern pike</name>
    <dbReference type="NCBI Taxonomy" id="8010"/>
    <lineage>
        <taxon>Eukaryota</taxon>
        <taxon>Metazoa</taxon>
        <taxon>Chordata</taxon>
        <taxon>Craniata</taxon>
        <taxon>Vertebrata</taxon>
        <taxon>Euteleostomi</taxon>
        <taxon>Actinopterygii</taxon>
        <taxon>Neopterygii</taxon>
        <taxon>Teleostei</taxon>
        <taxon>Protacanthopterygii</taxon>
        <taxon>Esociformes</taxon>
        <taxon>Esocidae</taxon>
        <taxon>Esox</taxon>
    </lineage>
</organism>
<evidence type="ECO:0000256" key="2">
    <source>
        <dbReference type="ARBA" id="ARBA00022525"/>
    </source>
</evidence>
<keyword evidence="10" id="KW-0379">Hydroxylation</keyword>
<evidence type="ECO:0000256" key="10">
    <source>
        <dbReference type="ARBA" id="ARBA00023278"/>
    </source>
</evidence>
<name>A0A3P8ZY57_ESOLU</name>
<dbReference type="SMART" id="SM00110">
    <property type="entry name" value="C1Q"/>
    <property type="match status" value="1"/>
</dbReference>
<feature type="domain" description="C1q" evidence="13">
    <location>
        <begin position="115"/>
        <end position="251"/>
    </location>
</feature>
<keyword evidence="9" id="KW-0325">Glycoprotein</keyword>
<dbReference type="Ensembl" id="ENSELUT00000001140.3">
    <property type="protein sequence ID" value="ENSELUP00000033258.3"/>
    <property type="gene ID" value="ENSELUG00000011469.3"/>
</dbReference>
<reference evidence="14" key="2">
    <citation type="submission" date="2020-02" db="EMBL/GenBank/DDBJ databases">
        <title>Esox lucius (northern pike) genome, fEsoLuc1, primary haplotype.</title>
        <authorList>
            <person name="Myers G."/>
            <person name="Karagic N."/>
            <person name="Meyer A."/>
            <person name="Pippel M."/>
            <person name="Reichard M."/>
            <person name="Winkler S."/>
            <person name="Tracey A."/>
            <person name="Sims Y."/>
            <person name="Howe K."/>
            <person name="Rhie A."/>
            <person name="Formenti G."/>
            <person name="Durbin R."/>
            <person name="Fedrigo O."/>
            <person name="Jarvis E.D."/>
        </authorList>
    </citation>
    <scope>NUCLEOTIDE SEQUENCE [LARGE SCALE GENOMIC DNA]</scope>
</reference>
<protein>
    <recommendedName>
        <fullName evidence="13">C1q domain-containing protein</fullName>
    </recommendedName>
</protein>
<keyword evidence="6" id="KW-0391">Immunity</keyword>
<evidence type="ECO:0000256" key="6">
    <source>
        <dbReference type="ARBA" id="ARBA00022859"/>
    </source>
</evidence>
<evidence type="ECO:0000256" key="12">
    <source>
        <dbReference type="SAM" id="SignalP"/>
    </source>
</evidence>
<dbReference type="Gene3D" id="2.60.120.40">
    <property type="match status" value="1"/>
</dbReference>
<evidence type="ECO:0000313" key="14">
    <source>
        <dbReference type="Ensembl" id="ENSELUP00000033258.3"/>
    </source>
</evidence>
<reference evidence="14" key="3">
    <citation type="submission" date="2025-08" db="UniProtKB">
        <authorList>
            <consortium name="Ensembl"/>
        </authorList>
    </citation>
    <scope>IDENTIFICATION</scope>
</reference>
<evidence type="ECO:0000256" key="1">
    <source>
        <dbReference type="ARBA" id="ARBA00004498"/>
    </source>
</evidence>
<dbReference type="PANTHER" id="PTHR15427:SF26">
    <property type="entry name" value="COMPLEMENT C1Q SUBCOMPONENT SUBUNIT A"/>
    <property type="match status" value="1"/>
</dbReference>
<dbReference type="SUPFAM" id="SSF49842">
    <property type="entry name" value="TNF-like"/>
    <property type="match status" value="1"/>
</dbReference>
<feature type="compositionally biased region" description="Low complexity" evidence="11">
    <location>
        <begin position="102"/>
        <end position="111"/>
    </location>
</feature>
<dbReference type="AlphaFoldDB" id="A0A3P8ZY57"/>
<feature type="compositionally biased region" description="Basic and acidic residues" evidence="11">
    <location>
        <begin position="46"/>
        <end position="56"/>
    </location>
</feature>
<evidence type="ECO:0000256" key="8">
    <source>
        <dbReference type="ARBA" id="ARBA00023157"/>
    </source>
</evidence>
<evidence type="ECO:0000256" key="11">
    <source>
        <dbReference type="SAM" id="MobiDB-lite"/>
    </source>
</evidence>
<dbReference type="PROSITE" id="PS50871">
    <property type="entry name" value="C1Q"/>
    <property type="match status" value="1"/>
</dbReference>
<evidence type="ECO:0000256" key="7">
    <source>
        <dbReference type="ARBA" id="ARBA00022875"/>
    </source>
</evidence>
<keyword evidence="4" id="KW-0399">Innate immunity</keyword>